<dbReference type="InterPro" id="IPR005545">
    <property type="entry name" value="YCII"/>
</dbReference>
<dbReference type="SUPFAM" id="SSF54909">
    <property type="entry name" value="Dimeric alpha+beta barrel"/>
    <property type="match status" value="1"/>
</dbReference>
<dbReference type="PANTHER" id="PTHR35174">
    <property type="entry name" value="BLL7171 PROTEIN-RELATED"/>
    <property type="match status" value="1"/>
</dbReference>
<reference evidence="2" key="1">
    <citation type="submission" date="2016-10" db="EMBL/GenBank/DDBJ databases">
        <title>Sequence of Gallionella enrichment culture.</title>
        <authorList>
            <person name="Poehlein A."/>
            <person name="Muehling M."/>
            <person name="Daniel R."/>
        </authorList>
    </citation>
    <scope>NUCLEOTIDE SEQUENCE</scope>
</reference>
<dbReference type="Gene3D" id="3.30.70.1060">
    <property type="entry name" value="Dimeric alpha+beta barrel"/>
    <property type="match status" value="1"/>
</dbReference>
<dbReference type="PANTHER" id="PTHR35174:SF3">
    <property type="entry name" value="BLL7171 PROTEIN"/>
    <property type="match status" value="1"/>
</dbReference>
<dbReference type="InterPro" id="IPR011008">
    <property type="entry name" value="Dimeric_a/b-barrel"/>
</dbReference>
<dbReference type="Pfam" id="PF03795">
    <property type="entry name" value="YCII"/>
    <property type="match status" value="1"/>
</dbReference>
<dbReference type="AlphaFoldDB" id="A0A1J5SBE7"/>
<dbReference type="EMBL" id="MLJW01000051">
    <property type="protein sequence ID" value="OIR05267.1"/>
    <property type="molecule type" value="Genomic_DNA"/>
</dbReference>
<organism evidence="2">
    <name type="scientific">mine drainage metagenome</name>
    <dbReference type="NCBI Taxonomy" id="410659"/>
    <lineage>
        <taxon>unclassified sequences</taxon>
        <taxon>metagenomes</taxon>
        <taxon>ecological metagenomes</taxon>
    </lineage>
</organism>
<gene>
    <name evidence="2" type="ORF">GALL_125790</name>
</gene>
<sequence length="127" mass="13859">MNQTAEKQPHLLIFHKPTTEPACSAAKASEEFNQAMAWIDSLRTRGISLGGRPLEARGRVLRRKGEPAVDGPYAEGKEVIGGYLVILARDLDEATEIAATCPSLDCSTTVEIRPIARVPVEFERVLS</sequence>
<name>A0A1J5SBE7_9ZZZZ</name>
<proteinExistence type="predicted"/>
<evidence type="ECO:0000313" key="2">
    <source>
        <dbReference type="EMBL" id="OIR05267.1"/>
    </source>
</evidence>
<comment type="caution">
    <text evidence="2">The sequence shown here is derived from an EMBL/GenBank/DDBJ whole genome shotgun (WGS) entry which is preliminary data.</text>
</comment>
<accession>A0A1J5SBE7</accession>
<protein>
    <submittedName>
        <fullName evidence="2">YCII-related domain protein</fullName>
    </submittedName>
</protein>
<evidence type="ECO:0000259" key="1">
    <source>
        <dbReference type="Pfam" id="PF03795"/>
    </source>
</evidence>
<feature type="domain" description="YCII-related" evidence="1">
    <location>
        <begin position="26"/>
        <end position="115"/>
    </location>
</feature>